<keyword evidence="2" id="KW-1185">Reference proteome</keyword>
<accession>A0AAV6HLU6</accession>
<evidence type="ECO:0000313" key="1">
    <source>
        <dbReference type="EMBL" id="KAG5512634.1"/>
    </source>
</evidence>
<dbReference type="Pfam" id="PF03140">
    <property type="entry name" value="DUF247"/>
    <property type="match status" value="1"/>
</dbReference>
<gene>
    <name evidence="1" type="ORF">RHGRI_038924</name>
</gene>
<sequence length="341" mass="37758">MEIQIHPTEMSHGENGSDEEALQHLTLTIDQKIDKGVQKTESFFSSASIYKVPEYLRMLKESAYTPCLVAIGPLHREDKHLQTPLQHVKMSYTNYLLSRLTTGMEDQMELAQTKFTVLQECLAELKTLVDDAKKCYAEEVTLDEEMMLVDGCFILELFYGCRTKTVHGVKYPVLVKEEASSASMADLQAKGGGVSQAAGKGVEDDDVGCFFQNLANERRGVGEALCRDSTAKEKNVQRIGTGQGEVEGPMLLGAAENLMPLCTRSKDDVEDVESTMEDSLDVGHLPSAVEDTLEVGLLPLAHSQRIVDEVRATMAIGSQLHVNFRPDDEQVLKKMIILENE</sequence>
<protein>
    <submittedName>
        <fullName evidence="1">Uncharacterized protein</fullName>
    </submittedName>
</protein>
<dbReference type="InterPro" id="IPR004158">
    <property type="entry name" value="DUF247_pln"/>
</dbReference>
<dbReference type="PANTHER" id="PTHR31170">
    <property type="entry name" value="BNAC04G53230D PROTEIN"/>
    <property type="match status" value="1"/>
</dbReference>
<dbReference type="PANTHER" id="PTHR31170:SF25">
    <property type="entry name" value="BNAA09G04570D PROTEIN"/>
    <property type="match status" value="1"/>
</dbReference>
<proteinExistence type="predicted"/>
<dbReference type="AlphaFoldDB" id="A0AAV6HLU6"/>
<comment type="caution">
    <text evidence="1">The sequence shown here is derived from an EMBL/GenBank/DDBJ whole genome shotgun (WGS) entry which is preliminary data.</text>
</comment>
<dbReference type="EMBL" id="JACTNZ010000047">
    <property type="protein sequence ID" value="KAG5512634.1"/>
    <property type="molecule type" value="Genomic_DNA"/>
</dbReference>
<reference evidence="1" key="1">
    <citation type="submission" date="2020-08" db="EMBL/GenBank/DDBJ databases">
        <title>Plant Genome Project.</title>
        <authorList>
            <person name="Zhang R.-G."/>
        </authorList>
    </citation>
    <scope>NUCLEOTIDE SEQUENCE</scope>
    <source>
        <strain evidence="1">WSP0</strain>
        <tissue evidence="1">Leaf</tissue>
    </source>
</reference>
<organism evidence="1 2">
    <name type="scientific">Rhododendron griersonianum</name>
    <dbReference type="NCBI Taxonomy" id="479676"/>
    <lineage>
        <taxon>Eukaryota</taxon>
        <taxon>Viridiplantae</taxon>
        <taxon>Streptophyta</taxon>
        <taxon>Embryophyta</taxon>
        <taxon>Tracheophyta</taxon>
        <taxon>Spermatophyta</taxon>
        <taxon>Magnoliopsida</taxon>
        <taxon>eudicotyledons</taxon>
        <taxon>Gunneridae</taxon>
        <taxon>Pentapetalae</taxon>
        <taxon>asterids</taxon>
        <taxon>Ericales</taxon>
        <taxon>Ericaceae</taxon>
        <taxon>Ericoideae</taxon>
        <taxon>Rhodoreae</taxon>
        <taxon>Rhododendron</taxon>
    </lineage>
</organism>
<evidence type="ECO:0000313" key="2">
    <source>
        <dbReference type="Proteomes" id="UP000823749"/>
    </source>
</evidence>
<name>A0AAV6HLU6_9ERIC</name>
<dbReference type="Proteomes" id="UP000823749">
    <property type="component" value="Unassembled WGS sequence"/>
</dbReference>